<feature type="region of interest" description="Disordered" evidence="1">
    <location>
        <begin position="295"/>
        <end position="319"/>
    </location>
</feature>
<dbReference type="Pfam" id="PF02585">
    <property type="entry name" value="PIG-L"/>
    <property type="match status" value="1"/>
</dbReference>
<accession>E8R0T6</accession>
<dbReference type="HOGENOM" id="CLU_891096_0_0_0"/>
<dbReference type="eggNOG" id="COG2120">
    <property type="taxonomic scope" value="Bacteria"/>
</dbReference>
<sequence length="319" mass="35151">MQAVFEQMIRVVRDTGSHGQLEDVRDRLNAVVKDDRPLTILCPHADDGAITAACLLHEYAVRRRLPVVEVLVFAGERNVAAPWLNDQKKVSVRESEFRLECNVLGAEAVIWDLNAYRNPGYEPAPGDLEKVADWFCTRTPGALIVPPSSDAHLAHRMTRAYAAGGLVAAGLRDTLVLSGWTPWGPLSRPNAYFTYDGEAERTKEWAIHCHASQVLLTDYTEFCTHLGRAYAALTREWAEGHTITGRAHKRASESFVGVELFEIETYNPSLFDMNRDPIQRALGILNGQLPVNPADSSCLSSSSSQTGKRPASESPVPAS</sequence>
<evidence type="ECO:0000313" key="2">
    <source>
        <dbReference type="EMBL" id="ADV62282.1"/>
    </source>
</evidence>
<proteinExistence type="predicted"/>
<dbReference type="Proteomes" id="UP000008631">
    <property type="component" value="Chromosome"/>
</dbReference>
<name>E8R0T6_ISOPI</name>
<dbReference type="Gene3D" id="3.40.50.10320">
    <property type="entry name" value="LmbE-like"/>
    <property type="match status" value="1"/>
</dbReference>
<dbReference type="InterPro" id="IPR024078">
    <property type="entry name" value="LmbE-like_dom_sf"/>
</dbReference>
<organism evidence="2 3">
    <name type="scientific">Isosphaera pallida (strain ATCC 43644 / DSM 9630 / IS1B)</name>
    <dbReference type="NCBI Taxonomy" id="575540"/>
    <lineage>
        <taxon>Bacteria</taxon>
        <taxon>Pseudomonadati</taxon>
        <taxon>Planctomycetota</taxon>
        <taxon>Planctomycetia</taxon>
        <taxon>Isosphaerales</taxon>
        <taxon>Isosphaeraceae</taxon>
        <taxon>Isosphaera</taxon>
    </lineage>
</organism>
<evidence type="ECO:0000256" key="1">
    <source>
        <dbReference type="SAM" id="MobiDB-lite"/>
    </source>
</evidence>
<keyword evidence="3" id="KW-1185">Reference proteome</keyword>
<evidence type="ECO:0000313" key="3">
    <source>
        <dbReference type="Proteomes" id="UP000008631"/>
    </source>
</evidence>
<dbReference type="AlphaFoldDB" id="E8R0T6"/>
<dbReference type="EMBL" id="CP002353">
    <property type="protein sequence ID" value="ADV62282.1"/>
    <property type="molecule type" value="Genomic_DNA"/>
</dbReference>
<gene>
    <name evidence="2" type="ordered locus">Isop_1698</name>
</gene>
<protein>
    <submittedName>
        <fullName evidence="2">LmbE family protein</fullName>
    </submittedName>
</protein>
<reference key="1">
    <citation type="submission" date="2010-11" db="EMBL/GenBank/DDBJ databases">
        <title>The complete sequence of chromosome of Isophaera pallida ATCC 43644.</title>
        <authorList>
            <consortium name="US DOE Joint Genome Institute (JGI-PGF)"/>
            <person name="Lucas S."/>
            <person name="Copeland A."/>
            <person name="Lapidus A."/>
            <person name="Bruce D."/>
            <person name="Goodwin L."/>
            <person name="Pitluck S."/>
            <person name="Kyrpides N."/>
            <person name="Mavromatis K."/>
            <person name="Pagani I."/>
            <person name="Ivanova N."/>
            <person name="Saunders E."/>
            <person name="Brettin T."/>
            <person name="Detter J.C."/>
            <person name="Han C."/>
            <person name="Tapia R."/>
            <person name="Land M."/>
            <person name="Hauser L."/>
            <person name="Markowitz V."/>
            <person name="Cheng J.-F."/>
            <person name="Hugenholtz P."/>
            <person name="Woyke T."/>
            <person name="Wu D."/>
            <person name="Eisen J.A."/>
        </authorList>
    </citation>
    <scope>NUCLEOTIDE SEQUENCE</scope>
    <source>
        <strain>ATCC 43644</strain>
    </source>
</reference>
<dbReference type="InterPro" id="IPR003737">
    <property type="entry name" value="GlcNAc_PI_deacetylase-related"/>
</dbReference>
<dbReference type="InParanoid" id="E8R0T6"/>
<dbReference type="KEGG" id="ipa:Isop_1698"/>
<dbReference type="SUPFAM" id="SSF102588">
    <property type="entry name" value="LmbE-like"/>
    <property type="match status" value="1"/>
</dbReference>
<reference evidence="2 3" key="2">
    <citation type="journal article" date="2011" name="Stand. Genomic Sci.">
        <title>Complete genome sequence of Isosphaera pallida type strain (IS1B).</title>
        <authorList>
            <consortium name="US DOE Joint Genome Institute (JGI-PGF)"/>
            <person name="Goker M."/>
            <person name="Cleland D."/>
            <person name="Saunders E."/>
            <person name="Lapidus A."/>
            <person name="Nolan M."/>
            <person name="Lucas S."/>
            <person name="Hammon N."/>
            <person name="Deshpande S."/>
            <person name="Cheng J.F."/>
            <person name="Tapia R."/>
            <person name="Han C."/>
            <person name="Goodwin L."/>
            <person name="Pitluck S."/>
            <person name="Liolios K."/>
            <person name="Pagani I."/>
            <person name="Ivanova N."/>
            <person name="Mavromatis K."/>
            <person name="Pati A."/>
            <person name="Chen A."/>
            <person name="Palaniappan K."/>
            <person name="Land M."/>
            <person name="Hauser L."/>
            <person name="Chang Y.J."/>
            <person name="Jeffries C.D."/>
            <person name="Detter J.C."/>
            <person name="Beck B."/>
            <person name="Woyke T."/>
            <person name="Bristow J."/>
            <person name="Eisen J.A."/>
            <person name="Markowitz V."/>
            <person name="Hugenholtz P."/>
            <person name="Kyrpides N.C."/>
            <person name="Klenk H.P."/>
        </authorList>
    </citation>
    <scope>NUCLEOTIDE SEQUENCE [LARGE SCALE GENOMIC DNA]</scope>
    <source>
        <strain evidence="3">ATCC 43644 / DSM 9630 / IS1B</strain>
    </source>
</reference>